<keyword evidence="3" id="KW-1185">Reference proteome</keyword>
<dbReference type="GO" id="GO:0004523">
    <property type="term" value="F:RNA-DNA hybrid ribonuclease activity"/>
    <property type="evidence" value="ECO:0007669"/>
    <property type="project" value="InterPro"/>
</dbReference>
<proteinExistence type="predicted"/>
<evidence type="ECO:0000313" key="2">
    <source>
        <dbReference type="EMBL" id="KAK9997041.1"/>
    </source>
</evidence>
<dbReference type="Gene3D" id="3.30.420.10">
    <property type="entry name" value="Ribonuclease H-like superfamily/Ribonuclease H"/>
    <property type="match status" value="1"/>
</dbReference>
<comment type="caution">
    <text evidence="2">The sequence shown here is derived from an EMBL/GenBank/DDBJ whole genome shotgun (WGS) entry which is preliminary data.</text>
</comment>
<evidence type="ECO:0000259" key="1">
    <source>
        <dbReference type="Pfam" id="PF13456"/>
    </source>
</evidence>
<dbReference type="InterPro" id="IPR002156">
    <property type="entry name" value="RNaseH_domain"/>
</dbReference>
<dbReference type="InterPro" id="IPR044730">
    <property type="entry name" value="RNase_H-like_dom_plant"/>
</dbReference>
<dbReference type="SUPFAM" id="SSF53098">
    <property type="entry name" value="Ribonuclease H-like"/>
    <property type="match status" value="1"/>
</dbReference>
<dbReference type="InterPro" id="IPR036397">
    <property type="entry name" value="RNaseH_sf"/>
</dbReference>
<dbReference type="GO" id="GO:0003676">
    <property type="term" value="F:nucleic acid binding"/>
    <property type="evidence" value="ECO:0007669"/>
    <property type="project" value="InterPro"/>
</dbReference>
<evidence type="ECO:0000313" key="3">
    <source>
        <dbReference type="Proteomes" id="UP001459277"/>
    </source>
</evidence>
<dbReference type="Proteomes" id="UP001459277">
    <property type="component" value="Unassembled WGS sequence"/>
</dbReference>
<dbReference type="CDD" id="cd06222">
    <property type="entry name" value="RNase_H_like"/>
    <property type="match status" value="1"/>
</dbReference>
<dbReference type="PANTHER" id="PTHR47723">
    <property type="entry name" value="OS05G0353850 PROTEIN"/>
    <property type="match status" value="1"/>
</dbReference>
<dbReference type="PANTHER" id="PTHR47723:SF19">
    <property type="entry name" value="POLYNUCLEOTIDYL TRANSFERASE, RIBONUCLEASE H-LIKE SUPERFAMILY PROTEIN"/>
    <property type="match status" value="1"/>
</dbReference>
<dbReference type="Pfam" id="PF13456">
    <property type="entry name" value="RVT_3"/>
    <property type="match status" value="1"/>
</dbReference>
<dbReference type="EMBL" id="JAZDWU010000007">
    <property type="protein sequence ID" value="KAK9997041.1"/>
    <property type="molecule type" value="Genomic_DNA"/>
</dbReference>
<dbReference type="InterPro" id="IPR012337">
    <property type="entry name" value="RNaseH-like_sf"/>
</dbReference>
<accession>A0AAW2CFX6</accession>
<sequence>MKSRHLIEAGARWRVGDGQQVRIFIDKWLQDGEGVLSSPSAELHPEATVSMLINRTSGWWNVQLIDRCFHPPDATRIKALPLCSTPQSDMLFWPLEKSGKYSVKSGFRLLCDSRDSSEGMPPANTEEVWEVDFGWISGSGWAASSFTELVKLVFTRPDLVPLFAATAWSIWFHRNKVRLNENTRLMGQIAGFARDYVRDFRSSNSSSSTVRSTAPKVWSPPGCNEWKINFDGAMFCESDEAGVGVVVRNSSGVVVAALTEKIRKPPSVEVLELLAARRAALFSDELGLDRVIFEGDSEQVIKALQWGGWDLAAGGHLIRDIFCTVNSFVSTSFSHVCRQGNAVAHALAQRARLCSPISVWLDSYLGDISSFVNADLPALFL</sequence>
<feature type="domain" description="RNase H type-1" evidence="1">
    <location>
        <begin position="229"/>
        <end position="351"/>
    </location>
</feature>
<protein>
    <recommendedName>
        <fullName evidence="1">RNase H type-1 domain-containing protein</fullName>
    </recommendedName>
</protein>
<name>A0AAW2CFX6_9ROSI</name>
<organism evidence="2 3">
    <name type="scientific">Lithocarpus litseifolius</name>
    <dbReference type="NCBI Taxonomy" id="425828"/>
    <lineage>
        <taxon>Eukaryota</taxon>
        <taxon>Viridiplantae</taxon>
        <taxon>Streptophyta</taxon>
        <taxon>Embryophyta</taxon>
        <taxon>Tracheophyta</taxon>
        <taxon>Spermatophyta</taxon>
        <taxon>Magnoliopsida</taxon>
        <taxon>eudicotyledons</taxon>
        <taxon>Gunneridae</taxon>
        <taxon>Pentapetalae</taxon>
        <taxon>rosids</taxon>
        <taxon>fabids</taxon>
        <taxon>Fagales</taxon>
        <taxon>Fagaceae</taxon>
        <taxon>Lithocarpus</taxon>
    </lineage>
</organism>
<dbReference type="InterPro" id="IPR053151">
    <property type="entry name" value="RNase_H-like"/>
</dbReference>
<gene>
    <name evidence="2" type="ORF">SO802_021727</name>
</gene>
<reference evidence="2 3" key="1">
    <citation type="submission" date="2024-01" db="EMBL/GenBank/DDBJ databases">
        <title>A telomere-to-telomere, gap-free genome of sweet tea (Lithocarpus litseifolius).</title>
        <authorList>
            <person name="Zhou J."/>
        </authorList>
    </citation>
    <scope>NUCLEOTIDE SEQUENCE [LARGE SCALE GENOMIC DNA]</scope>
    <source>
        <strain evidence="2">Zhou-2022a</strain>
        <tissue evidence="2">Leaf</tissue>
    </source>
</reference>
<dbReference type="AlphaFoldDB" id="A0AAW2CFX6"/>